<keyword evidence="7 8" id="KW-0472">Membrane</keyword>
<evidence type="ECO:0000313" key="11">
    <source>
        <dbReference type="Proteomes" id="UP000015560"/>
    </source>
</evidence>
<dbReference type="InterPro" id="IPR003352">
    <property type="entry name" value="PTS_EIIC"/>
</dbReference>
<dbReference type="GO" id="GO:0008982">
    <property type="term" value="F:protein-N(PI)-phosphohistidine-sugar phosphotransferase activity"/>
    <property type="evidence" value="ECO:0007669"/>
    <property type="project" value="InterPro"/>
</dbReference>
<comment type="subcellular location">
    <subcellularLocation>
        <location evidence="1">Cell membrane</location>
        <topology evidence="1">Multi-pass membrane protein</topology>
    </subcellularLocation>
</comment>
<evidence type="ECO:0000256" key="8">
    <source>
        <dbReference type="SAM" id="Phobius"/>
    </source>
</evidence>
<feature type="domain" description="PTS EIIC type-3" evidence="9">
    <location>
        <begin position="1"/>
        <end position="115"/>
    </location>
</feature>
<keyword evidence="6 8" id="KW-1133">Transmembrane helix</keyword>
<dbReference type="PANTHER" id="PTHR33989:SF4">
    <property type="entry name" value="PTS SYSTEM N,N'-DIACETYLCHITOBIOSE-SPECIFIC EIIC COMPONENT"/>
    <property type="match status" value="1"/>
</dbReference>
<feature type="transmembrane region" description="Helical" evidence="8">
    <location>
        <begin position="46"/>
        <end position="67"/>
    </location>
</feature>
<evidence type="ECO:0000256" key="3">
    <source>
        <dbReference type="ARBA" id="ARBA00022475"/>
    </source>
</evidence>
<dbReference type="InterPro" id="IPR004501">
    <property type="entry name" value="PTS_EIIC_3"/>
</dbReference>
<dbReference type="Proteomes" id="UP000015560">
    <property type="component" value="Chromosome"/>
</dbReference>
<evidence type="ECO:0000256" key="2">
    <source>
        <dbReference type="ARBA" id="ARBA00022448"/>
    </source>
</evidence>
<name>A0AAD1ART8_LACCA</name>
<evidence type="ECO:0000259" key="9">
    <source>
        <dbReference type="PROSITE" id="PS51105"/>
    </source>
</evidence>
<dbReference type="Pfam" id="PF02378">
    <property type="entry name" value="PTS_EIIC"/>
    <property type="match status" value="1"/>
</dbReference>
<gene>
    <name evidence="10" type="ORF">LBCZ_2560</name>
</gene>
<evidence type="ECO:0000256" key="1">
    <source>
        <dbReference type="ARBA" id="ARBA00004651"/>
    </source>
</evidence>
<dbReference type="PANTHER" id="PTHR33989">
    <property type="match status" value="1"/>
</dbReference>
<keyword evidence="2" id="KW-0813">Transport</keyword>
<evidence type="ECO:0000256" key="5">
    <source>
        <dbReference type="ARBA" id="ARBA00022692"/>
    </source>
</evidence>
<dbReference type="PROSITE" id="PS51105">
    <property type="entry name" value="PTS_EIIC_TYPE_3"/>
    <property type="match status" value="1"/>
</dbReference>
<reference evidence="10 11" key="1">
    <citation type="journal article" date="2013" name="PLoS ONE">
        <title>Genomic Adaptation of the Lactobacillus casei Group.</title>
        <authorList>
            <person name="Toh H."/>
            <person name="Oshima K."/>
            <person name="Nakano A."/>
            <person name="Takahata M."/>
            <person name="Murakami M."/>
            <person name="Takaki T."/>
            <person name="Nishiyama H."/>
            <person name="Igimi S."/>
            <person name="Hattori M."/>
            <person name="Morita H."/>
        </authorList>
    </citation>
    <scope>NUCLEOTIDE SEQUENCE [LARGE SCALE GENOMIC DNA]</scope>
    <source>
        <strain evidence="10 11">ATCC 393</strain>
    </source>
</reference>
<dbReference type="GO" id="GO:1902815">
    <property type="term" value="P:N,N'-diacetylchitobiose import"/>
    <property type="evidence" value="ECO:0007669"/>
    <property type="project" value="TreeGrafter"/>
</dbReference>
<evidence type="ECO:0000313" key="10">
    <source>
        <dbReference type="EMBL" id="BAN75728.1"/>
    </source>
</evidence>
<dbReference type="AlphaFoldDB" id="A0AAD1ART8"/>
<feature type="transmembrane region" description="Helical" evidence="8">
    <location>
        <begin position="98"/>
        <end position="116"/>
    </location>
</feature>
<evidence type="ECO:0000256" key="4">
    <source>
        <dbReference type="ARBA" id="ARBA00022597"/>
    </source>
</evidence>
<keyword evidence="3" id="KW-1003">Cell membrane</keyword>
<accession>A0AAD1ART8</accession>
<proteinExistence type="predicted"/>
<dbReference type="InterPro" id="IPR051088">
    <property type="entry name" value="PTS_Sugar-EIIC/EIIB"/>
</dbReference>
<dbReference type="GO" id="GO:0005886">
    <property type="term" value="C:plasma membrane"/>
    <property type="evidence" value="ECO:0007669"/>
    <property type="project" value="UniProtKB-SubCell"/>
</dbReference>
<evidence type="ECO:0000256" key="7">
    <source>
        <dbReference type="ARBA" id="ARBA00023136"/>
    </source>
</evidence>
<evidence type="ECO:0000256" key="6">
    <source>
        <dbReference type="ARBA" id="ARBA00022989"/>
    </source>
</evidence>
<keyword evidence="4" id="KW-0762">Sugar transport</keyword>
<keyword evidence="5 8" id="KW-0812">Transmembrane</keyword>
<sequence>MLLLIAILMFSKRDDQRAVAKLSIAPGFFNVNEPVMFGMPIVLDPIYFIPFILAPVVMVSIAYGAVVNGLVSPIKAQIVWSLPPFINALVATMDWRSVVLQLVNMVVGFLIYVPFVKAANRIKPAQIDD</sequence>
<protein>
    <submittedName>
        <fullName evidence="10">Truncated PTS system cellobiose-specific IIC component</fullName>
    </submittedName>
</protein>
<organism evidence="10 11">
    <name type="scientific">Lacticaseibacillus casei DSM 20011 = JCM 1134 = ATCC 393</name>
    <dbReference type="NCBI Taxonomy" id="1423732"/>
    <lineage>
        <taxon>Bacteria</taxon>
        <taxon>Bacillati</taxon>
        <taxon>Bacillota</taxon>
        <taxon>Bacilli</taxon>
        <taxon>Lactobacillales</taxon>
        <taxon>Lactobacillaceae</taxon>
        <taxon>Lacticaseibacillus</taxon>
    </lineage>
</organism>
<dbReference type="EMBL" id="AP012544">
    <property type="protein sequence ID" value="BAN75728.1"/>
    <property type="molecule type" value="Genomic_DNA"/>
</dbReference>
<dbReference type="GO" id="GO:0009401">
    <property type="term" value="P:phosphoenolpyruvate-dependent sugar phosphotransferase system"/>
    <property type="evidence" value="ECO:0007669"/>
    <property type="project" value="InterPro"/>
</dbReference>